<organism evidence="1 2">
    <name type="scientific">Fusibacter bizertensis</name>
    <dbReference type="NCBI Taxonomy" id="1488331"/>
    <lineage>
        <taxon>Bacteria</taxon>
        <taxon>Bacillati</taxon>
        <taxon>Bacillota</taxon>
        <taxon>Clostridia</taxon>
        <taxon>Eubacteriales</taxon>
        <taxon>Eubacteriales Family XII. Incertae Sedis</taxon>
        <taxon>Fusibacter</taxon>
    </lineage>
</organism>
<name>A0ABT6N8Y4_9FIRM</name>
<evidence type="ECO:0008006" key="3">
    <source>
        <dbReference type="Google" id="ProtNLM"/>
    </source>
</evidence>
<dbReference type="EMBL" id="JARYZI010000001">
    <property type="protein sequence ID" value="MDH8676874.1"/>
    <property type="molecule type" value="Genomic_DNA"/>
</dbReference>
<evidence type="ECO:0000313" key="1">
    <source>
        <dbReference type="EMBL" id="MDH8676874.1"/>
    </source>
</evidence>
<comment type="caution">
    <text evidence="1">The sequence shown here is derived from an EMBL/GenBank/DDBJ whole genome shotgun (WGS) entry which is preliminary data.</text>
</comment>
<proteinExistence type="predicted"/>
<keyword evidence="2" id="KW-1185">Reference proteome</keyword>
<reference evidence="1 2" key="1">
    <citation type="submission" date="2023-04" db="EMBL/GenBank/DDBJ databases">
        <title>Fusibacter bizertensis strain WBS, isolated from littoral bottom sediments of the Arctic seas - biochemical and genomic analysis.</title>
        <authorList>
            <person name="Brioukhanov A.L."/>
        </authorList>
    </citation>
    <scope>NUCLEOTIDE SEQUENCE [LARGE SCALE GENOMIC DNA]</scope>
    <source>
        <strain evidence="1 2">WBS</strain>
    </source>
</reference>
<gene>
    <name evidence="1" type="ORF">QE109_01880</name>
</gene>
<accession>A0ABT6N8Y4</accession>
<dbReference type="Proteomes" id="UP001158045">
    <property type="component" value="Unassembled WGS sequence"/>
</dbReference>
<evidence type="ECO:0000313" key="2">
    <source>
        <dbReference type="Proteomes" id="UP001158045"/>
    </source>
</evidence>
<protein>
    <recommendedName>
        <fullName evidence="3">GNAT family N-acetyltransferase</fullName>
    </recommendedName>
</protein>
<dbReference type="RefSeq" id="WP_281092675.1">
    <property type="nucleotide sequence ID" value="NZ_JARYZI010000001.1"/>
</dbReference>
<sequence length="129" mass="15469">MNLLKWCFIIEENGVFLGRAIYGVFREQPTDLKIWQFLIDADVERIESNDELLLKESLSNLNENGFETVEYHMYSTTNNNDVLKFIFERQGFRVIQEKKSFEIELKNSIKTHQRLTYKNWLSRVKRNLS</sequence>